<keyword evidence="2" id="KW-1185">Reference proteome</keyword>
<organism evidence="1 2">
    <name type="scientific">Tolypothrix tenuis PCC 7101</name>
    <dbReference type="NCBI Taxonomy" id="231146"/>
    <lineage>
        <taxon>Bacteria</taxon>
        <taxon>Bacillati</taxon>
        <taxon>Cyanobacteriota</taxon>
        <taxon>Cyanophyceae</taxon>
        <taxon>Nostocales</taxon>
        <taxon>Tolypothrichaceae</taxon>
        <taxon>Tolypothrix</taxon>
    </lineage>
</organism>
<accession>A0A1Z4N3F7</accession>
<gene>
    <name evidence="1" type="ORF">NIES37_42480</name>
</gene>
<name>A0A1Z4N3F7_9CYAN</name>
<dbReference type="EMBL" id="AP018248">
    <property type="protein sequence ID" value="BAZ00259.1"/>
    <property type="molecule type" value="Genomic_DNA"/>
</dbReference>
<reference evidence="1 2" key="1">
    <citation type="submission" date="2017-06" db="EMBL/GenBank/DDBJ databases">
        <title>Genome sequencing of cyanobaciteial culture collection at National Institute for Environmental Studies (NIES).</title>
        <authorList>
            <person name="Hirose Y."/>
            <person name="Shimura Y."/>
            <person name="Fujisawa T."/>
            <person name="Nakamura Y."/>
            <person name="Kawachi M."/>
        </authorList>
    </citation>
    <scope>NUCLEOTIDE SEQUENCE [LARGE SCALE GENOMIC DNA]</scope>
    <source>
        <strain evidence="1 2">NIES-37</strain>
    </source>
</reference>
<protein>
    <submittedName>
        <fullName evidence="1">Uncharacterized protein</fullName>
    </submittedName>
</protein>
<dbReference type="AlphaFoldDB" id="A0A1Z4N3F7"/>
<proteinExistence type="predicted"/>
<dbReference type="KEGG" id="ttq:NIES37_42480"/>
<dbReference type="Proteomes" id="UP000218785">
    <property type="component" value="Chromosome"/>
</dbReference>
<dbReference type="RefSeq" id="WP_096579000.1">
    <property type="nucleotide sequence ID" value="NZ_CAWNJS010000001.1"/>
</dbReference>
<sequence>MNSPALLYPSISTPAETAVKKIVDKIISSGIMSRQDHTLLTSTILANGDLTEGERRLINRVFDHIQTGQLKLSDW</sequence>
<evidence type="ECO:0000313" key="1">
    <source>
        <dbReference type="EMBL" id="BAZ00259.1"/>
    </source>
</evidence>
<evidence type="ECO:0000313" key="2">
    <source>
        <dbReference type="Proteomes" id="UP000218785"/>
    </source>
</evidence>